<evidence type="ECO:0000256" key="5">
    <source>
        <dbReference type="ARBA" id="ARBA00022777"/>
    </source>
</evidence>
<keyword evidence="9" id="KW-0812">Transmembrane</keyword>
<proteinExistence type="predicted"/>
<keyword evidence="3" id="KW-0808">Transferase</keyword>
<dbReference type="PROSITE" id="PS00107">
    <property type="entry name" value="PROTEIN_KINASE_ATP"/>
    <property type="match status" value="1"/>
</dbReference>
<feature type="compositionally biased region" description="Polar residues" evidence="8">
    <location>
        <begin position="330"/>
        <end position="340"/>
    </location>
</feature>
<dbReference type="InterPro" id="IPR000719">
    <property type="entry name" value="Prot_kinase_dom"/>
</dbReference>
<name>A0AAU7W8B8_9MICO</name>
<evidence type="ECO:0000259" key="10">
    <source>
        <dbReference type="PROSITE" id="PS50011"/>
    </source>
</evidence>
<dbReference type="PANTHER" id="PTHR43289:SF6">
    <property type="entry name" value="SERINE_THREONINE-PROTEIN KINASE NEKL-3"/>
    <property type="match status" value="1"/>
</dbReference>
<feature type="domain" description="Protein kinase" evidence="10">
    <location>
        <begin position="23"/>
        <end position="282"/>
    </location>
</feature>
<dbReference type="SUPFAM" id="SSF56112">
    <property type="entry name" value="Protein kinase-like (PK-like)"/>
    <property type="match status" value="1"/>
</dbReference>
<keyword evidence="9" id="KW-0472">Membrane</keyword>
<keyword evidence="6 7" id="KW-0067">ATP-binding</keyword>
<accession>A0AAU7W8B8</accession>
<dbReference type="CDD" id="cd14014">
    <property type="entry name" value="STKc_PknB_like"/>
    <property type="match status" value="1"/>
</dbReference>
<dbReference type="InterPro" id="IPR008271">
    <property type="entry name" value="Ser/Thr_kinase_AS"/>
</dbReference>
<keyword evidence="9" id="KW-1133">Transmembrane helix</keyword>
<dbReference type="PANTHER" id="PTHR43289">
    <property type="entry name" value="MITOGEN-ACTIVATED PROTEIN KINASE KINASE KINASE 20-RELATED"/>
    <property type="match status" value="1"/>
</dbReference>
<protein>
    <recommendedName>
        <fullName evidence="1">non-specific serine/threonine protein kinase</fullName>
        <ecNumber evidence="1">2.7.11.1</ecNumber>
    </recommendedName>
</protein>
<organism evidence="11">
    <name type="scientific">Agromyces sp. G08B096</name>
    <dbReference type="NCBI Taxonomy" id="3156399"/>
    <lineage>
        <taxon>Bacteria</taxon>
        <taxon>Bacillati</taxon>
        <taxon>Actinomycetota</taxon>
        <taxon>Actinomycetes</taxon>
        <taxon>Micrococcales</taxon>
        <taxon>Microbacteriaceae</taxon>
        <taxon>Agromyces</taxon>
    </lineage>
</organism>
<evidence type="ECO:0000256" key="7">
    <source>
        <dbReference type="PROSITE-ProRule" id="PRU10141"/>
    </source>
</evidence>
<gene>
    <name evidence="11" type="ORF">ABIQ69_01330</name>
</gene>
<dbReference type="PROSITE" id="PS00108">
    <property type="entry name" value="PROTEIN_KINASE_ST"/>
    <property type="match status" value="1"/>
</dbReference>
<dbReference type="SMART" id="SM00220">
    <property type="entry name" value="S_TKc"/>
    <property type="match status" value="1"/>
</dbReference>
<evidence type="ECO:0000256" key="6">
    <source>
        <dbReference type="ARBA" id="ARBA00022840"/>
    </source>
</evidence>
<dbReference type="Gene3D" id="3.30.200.20">
    <property type="entry name" value="Phosphorylase Kinase, domain 1"/>
    <property type="match status" value="1"/>
</dbReference>
<feature type="region of interest" description="Disordered" evidence="8">
    <location>
        <begin position="301"/>
        <end position="367"/>
    </location>
</feature>
<feature type="binding site" evidence="7">
    <location>
        <position position="52"/>
    </location>
    <ligand>
        <name>ATP</name>
        <dbReference type="ChEBI" id="CHEBI:30616"/>
    </ligand>
</feature>
<evidence type="ECO:0000256" key="8">
    <source>
        <dbReference type="SAM" id="MobiDB-lite"/>
    </source>
</evidence>
<evidence type="ECO:0000256" key="2">
    <source>
        <dbReference type="ARBA" id="ARBA00022527"/>
    </source>
</evidence>
<feature type="transmembrane region" description="Helical" evidence="9">
    <location>
        <begin position="373"/>
        <end position="395"/>
    </location>
</feature>
<dbReference type="GO" id="GO:0004674">
    <property type="term" value="F:protein serine/threonine kinase activity"/>
    <property type="evidence" value="ECO:0007669"/>
    <property type="project" value="UniProtKB-KW"/>
</dbReference>
<keyword evidence="2" id="KW-0723">Serine/threonine-protein kinase</keyword>
<dbReference type="EC" id="2.7.11.1" evidence="1"/>
<reference evidence="11" key="1">
    <citation type="submission" date="2024-05" db="EMBL/GenBank/DDBJ databases">
        <authorList>
            <person name="Yu L."/>
        </authorList>
    </citation>
    <scope>NUCLEOTIDE SEQUENCE</scope>
    <source>
        <strain evidence="11">G08B096</strain>
    </source>
</reference>
<evidence type="ECO:0000256" key="9">
    <source>
        <dbReference type="SAM" id="Phobius"/>
    </source>
</evidence>
<dbReference type="EMBL" id="CP158374">
    <property type="protein sequence ID" value="XBX82582.1"/>
    <property type="molecule type" value="Genomic_DNA"/>
</dbReference>
<keyword evidence="4 7" id="KW-0547">Nucleotide-binding</keyword>
<dbReference type="InterPro" id="IPR011009">
    <property type="entry name" value="Kinase-like_dom_sf"/>
</dbReference>
<sequence length="429" mass="44639">MTTAPDRPAVDDTLAGARLDDRYELAALIGRGGMANVYRARDTVLGREVAVKVFRAAGELDDPERRRSETALLASLTHPALVMLHDASRDALTGRDFLVMELVDGPNLREHLAAGPLGADDAAGMLVELAEALHVIHARGVVHRDVKPANVLLAPSALPNRPWRAKLADFGIARLVDDNRLTATGRLIGTPGYLSPEQVRGEGARAASDVYALGLLALEARTGEQAFPGPGIEAASARLVHDPHVPATLGPDWRALIVAMTARDPADRPTALEVAVQASTLIGAEPAGASGFDELTQRDLTSHPAQEPGPEPHSSEAAPEADEPTAATKLLTTPVSTSPESARVPSGAGRTRPAAHADSGSRDGRGPSGLARWLVPVVLIALLATAAFAFLPGLLGAGGSAQEPALTPLPVIPGELGVHLEQLDEAVTP</sequence>
<dbReference type="AlphaFoldDB" id="A0AAU7W8B8"/>
<evidence type="ECO:0000256" key="1">
    <source>
        <dbReference type="ARBA" id="ARBA00012513"/>
    </source>
</evidence>
<dbReference type="RefSeq" id="WP_350348598.1">
    <property type="nucleotide sequence ID" value="NZ_CP158374.1"/>
</dbReference>
<evidence type="ECO:0000256" key="3">
    <source>
        <dbReference type="ARBA" id="ARBA00022679"/>
    </source>
</evidence>
<dbReference type="Gene3D" id="1.10.510.10">
    <property type="entry name" value="Transferase(Phosphotransferase) domain 1"/>
    <property type="match status" value="1"/>
</dbReference>
<dbReference type="Pfam" id="PF00069">
    <property type="entry name" value="Pkinase"/>
    <property type="match status" value="1"/>
</dbReference>
<evidence type="ECO:0000313" key="11">
    <source>
        <dbReference type="EMBL" id="XBX82582.1"/>
    </source>
</evidence>
<dbReference type="PROSITE" id="PS50011">
    <property type="entry name" value="PROTEIN_KINASE_DOM"/>
    <property type="match status" value="1"/>
</dbReference>
<evidence type="ECO:0000256" key="4">
    <source>
        <dbReference type="ARBA" id="ARBA00022741"/>
    </source>
</evidence>
<dbReference type="GO" id="GO:0005524">
    <property type="term" value="F:ATP binding"/>
    <property type="evidence" value="ECO:0007669"/>
    <property type="project" value="UniProtKB-UniRule"/>
</dbReference>
<keyword evidence="5 11" id="KW-0418">Kinase</keyword>
<dbReference type="InterPro" id="IPR017441">
    <property type="entry name" value="Protein_kinase_ATP_BS"/>
</dbReference>